<dbReference type="Proteomes" id="UP000095009">
    <property type="component" value="Unassembled WGS sequence"/>
</dbReference>
<dbReference type="EMBL" id="KV454408">
    <property type="protein sequence ID" value="ODQ66855.1"/>
    <property type="molecule type" value="Genomic_DNA"/>
</dbReference>
<accession>A0A1E3PN43</accession>
<protein>
    <submittedName>
        <fullName evidence="1">Uncharacterized protein</fullName>
    </submittedName>
</protein>
<name>A0A1E3PN43_9ASCO</name>
<organism evidence="1 2">
    <name type="scientific">Nadsonia fulvescens var. elongata DSM 6958</name>
    <dbReference type="NCBI Taxonomy" id="857566"/>
    <lineage>
        <taxon>Eukaryota</taxon>
        <taxon>Fungi</taxon>
        <taxon>Dikarya</taxon>
        <taxon>Ascomycota</taxon>
        <taxon>Saccharomycotina</taxon>
        <taxon>Dipodascomycetes</taxon>
        <taxon>Dipodascales</taxon>
        <taxon>Dipodascales incertae sedis</taxon>
        <taxon>Nadsonia</taxon>
    </lineage>
</organism>
<dbReference type="AlphaFoldDB" id="A0A1E3PN43"/>
<evidence type="ECO:0000313" key="2">
    <source>
        <dbReference type="Proteomes" id="UP000095009"/>
    </source>
</evidence>
<sequence>MPKPTNHPPCAYVFNNAHPILFPNETIVSKLTDQYVACLPLDRTRTSNRAMDLSALATIQKASIYITVQRLIVVPNQPQSSSDSFCMNVLDINQLFHHKDAKKSYYWSHSILDGTADNAGVSFQLSLIFASQTSAESFSRMIKNIQFIHHIKSNLPKKTTPITKINTEISNSPVTRLSDSDSLEPPLFIENPHQSKIYGWSSFQYYNEEADYDYLPTYQESKCAAEMYKKREYDLQDLTFRQTLNI</sequence>
<proteinExistence type="predicted"/>
<gene>
    <name evidence="1" type="ORF">NADFUDRAFT_50759</name>
</gene>
<evidence type="ECO:0000313" key="1">
    <source>
        <dbReference type="EMBL" id="ODQ66855.1"/>
    </source>
</evidence>
<reference evidence="1 2" key="1">
    <citation type="journal article" date="2016" name="Proc. Natl. Acad. Sci. U.S.A.">
        <title>Comparative genomics of biotechnologically important yeasts.</title>
        <authorList>
            <person name="Riley R."/>
            <person name="Haridas S."/>
            <person name="Wolfe K.H."/>
            <person name="Lopes M.R."/>
            <person name="Hittinger C.T."/>
            <person name="Goeker M."/>
            <person name="Salamov A.A."/>
            <person name="Wisecaver J.H."/>
            <person name="Long T.M."/>
            <person name="Calvey C.H."/>
            <person name="Aerts A.L."/>
            <person name="Barry K.W."/>
            <person name="Choi C."/>
            <person name="Clum A."/>
            <person name="Coughlan A.Y."/>
            <person name="Deshpande S."/>
            <person name="Douglass A.P."/>
            <person name="Hanson S.J."/>
            <person name="Klenk H.-P."/>
            <person name="LaButti K.M."/>
            <person name="Lapidus A."/>
            <person name="Lindquist E.A."/>
            <person name="Lipzen A.M."/>
            <person name="Meier-Kolthoff J.P."/>
            <person name="Ohm R.A."/>
            <person name="Otillar R.P."/>
            <person name="Pangilinan J.L."/>
            <person name="Peng Y."/>
            <person name="Rokas A."/>
            <person name="Rosa C.A."/>
            <person name="Scheuner C."/>
            <person name="Sibirny A.A."/>
            <person name="Slot J.C."/>
            <person name="Stielow J.B."/>
            <person name="Sun H."/>
            <person name="Kurtzman C.P."/>
            <person name="Blackwell M."/>
            <person name="Grigoriev I.V."/>
            <person name="Jeffries T.W."/>
        </authorList>
    </citation>
    <scope>NUCLEOTIDE SEQUENCE [LARGE SCALE GENOMIC DNA]</scope>
    <source>
        <strain evidence="1 2">DSM 6958</strain>
    </source>
</reference>
<keyword evidence="2" id="KW-1185">Reference proteome</keyword>